<name>A0A3N4J481_9PEZI</name>
<protein>
    <submittedName>
        <fullName evidence="1">Uncharacterized protein</fullName>
    </submittedName>
</protein>
<evidence type="ECO:0000313" key="1">
    <source>
        <dbReference type="EMBL" id="RPA92047.1"/>
    </source>
</evidence>
<reference evidence="1 2" key="1">
    <citation type="journal article" date="2018" name="Nat. Ecol. Evol.">
        <title>Pezizomycetes genomes reveal the molecular basis of ectomycorrhizal truffle lifestyle.</title>
        <authorList>
            <person name="Murat C."/>
            <person name="Payen T."/>
            <person name="Noel B."/>
            <person name="Kuo A."/>
            <person name="Morin E."/>
            <person name="Chen J."/>
            <person name="Kohler A."/>
            <person name="Krizsan K."/>
            <person name="Balestrini R."/>
            <person name="Da Silva C."/>
            <person name="Montanini B."/>
            <person name="Hainaut M."/>
            <person name="Levati E."/>
            <person name="Barry K.W."/>
            <person name="Belfiori B."/>
            <person name="Cichocki N."/>
            <person name="Clum A."/>
            <person name="Dockter R.B."/>
            <person name="Fauchery L."/>
            <person name="Guy J."/>
            <person name="Iotti M."/>
            <person name="Le Tacon F."/>
            <person name="Lindquist E.A."/>
            <person name="Lipzen A."/>
            <person name="Malagnac F."/>
            <person name="Mello A."/>
            <person name="Molinier V."/>
            <person name="Miyauchi S."/>
            <person name="Poulain J."/>
            <person name="Riccioni C."/>
            <person name="Rubini A."/>
            <person name="Sitrit Y."/>
            <person name="Splivallo R."/>
            <person name="Traeger S."/>
            <person name="Wang M."/>
            <person name="Zifcakova L."/>
            <person name="Wipf D."/>
            <person name="Zambonelli A."/>
            <person name="Paolocci F."/>
            <person name="Nowrousian M."/>
            <person name="Ottonello S."/>
            <person name="Baldrian P."/>
            <person name="Spatafora J.W."/>
            <person name="Henrissat B."/>
            <person name="Nagy L.G."/>
            <person name="Aury J.M."/>
            <person name="Wincker P."/>
            <person name="Grigoriev I.V."/>
            <person name="Bonfante P."/>
            <person name="Martin F.M."/>
        </authorList>
    </citation>
    <scope>NUCLEOTIDE SEQUENCE [LARGE SCALE GENOMIC DNA]</scope>
    <source>
        <strain evidence="1 2">120613-1</strain>
    </source>
</reference>
<dbReference type="AlphaFoldDB" id="A0A3N4J481"/>
<dbReference type="EMBL" id="ML120482">
    <property type="protein sequence ID" value="RPA92047.1"/>
    <property type="molecule type" value="Genomic_DNA"/>
</dbReference>
<accession>A0A3N4J481</accession>
<keyword evidence="2" id="KW-1185">Reference proteome</keyword>
<dbReference type="Proteomes" id="UP000276215">
    <property type="component" value="Unassembled WGS sequence"/>
</dbReference>
<proteinExistence type="predicted"/>
<evidence type="ECO:0000313" key="2">
    <source>
        <dbReference type="Proteomes" id="UP000276215"/>
    </source>
</evidence>
<sequence>MILPALIIFVGGRSSSDKLESLPELMGIGSSMDQDADAFIVSLFRNVQTIVGLHSRQETSGKSVKSAGDLSCCVSVIVGLTVSIIMLVIVSGEEVVVPVTISEG</sequence>
<gene>
    <name evidence="1" type="ORF">L873DRAFT_246679</name>
</gene>
<organism evidence="1 2">
    <name type="scientific">Choiromyces venosus 120613-1</name>
    <dbReference type="NCBI Taxonomy" id="1336337"/>
    <lineage>
        <taxon>Eukaryota</taxon>
        <taxon>Fungi</taxon>
        <taxon>Dikarya</taxon>
        <taxon>Ascomycota</taxon>
        <taxon>Pezizomycotina</taxon>
        <taxon>Pezizomycetes</taxon>
        <taxon>Pezizales</taxon>
        <taxon>Tuberaceae</taxon>
        <taxon>Choiromyces</taxon>
    </lineage>
</organism>